<evidence type="ECO:0000256" key="1">
    <source>
        <dbReference type="SAM" id="SignalP"/>
    </source>
</evidence>
<keyword evidence="3" id="KW-1185">Reference proteome</keyword>
<reference evidence="2 3" key="1">
    <citation type="submission" date="2014-07" db="EMBL/GenBank/DDBJ databases">
        <title>Tepidicaulis marinum gen. nov., sp. nov., a novel marine bacterium denitrifying nitrate to nitrous oxide strictly under microaerobic conditions.</title>
        <authorList>
            <person name="Takeuchi M."/>
            <person name="Yamagishi T."/>
            <person name="Kamagata Y."/>
            <person name="Oshima K."/>
            <person name="Hattori M."/>
            <person name="Katayama T."/>
            <person name="Hanada S."/>
            <person name="Tamaki H."/>
            <person name="Marumo K."/>
            <person name="Maeda H."/>
            <person name="Nedachi M."/>
            <person name="Iwasaki W."/>
            <person name="Suwa Y."/>
            <person name="Sakata S."/>
        </authorList>
    </citation>
    <scope>NUCLEOTIDE SEQUENCE [LARGE SCALE GENOMIC DNA]</scope>
    <source>
        <strain evidence="2 3">MA2</strain>
    </source>
</reference>
<gene>
    <name evidence="2" type="ORF">M2A_1341</name>
</gene>
<evidence type="ECO:0000313" key="2">
    <source>
        <dbReference type="EMBL" id="GAK44842.1"/>
    </source>
</evidence>
<sequence>MRFIVALVFAFASMTGIAMADPMASFYGNTVVVNNPESGERQVHINEDGTYSQTLADGTTVDGTWEMKGEEVCFTSGENEPYCTSAESRSVGDTWELTNPAGVTETASLEEGR</sequence>
<dbReference type="RefSeq" id="WP_045444772.1">
    <property type="nucleotide sequence ID" value="NZ_BBIO01000005.1"/>
</dbReference>
<feature type="chain" id="PRO_5001754981" evidence="1">
    <location>
        <begin position="21"/>
        <end position="113"/>
    </location>
</feature>
<protein>
    <submittedName>
        <fullName evidence="2">Conserved protein</fullName>
    </submittedName>
</protein>
<accession>A0A081B9X4</accession>
<feature type="signal peptide" evidence="1">
    <location>
        <begin position="1"/>
        <end position="20"/>
    </location>
</feature>
<dbReference type="Proteomes" id="UP000028702">
    <property type="component" value="Unassembled WGS sequence"/>
</dbReference>
<proteinExistence type="predicted"/>
<dbReference type="AlphaFoldDB" id="A0A081B9X4"/>
<comment type="caution">
    <text evidence="2">The sequence shown here is derived from an EMBL/GenBank/DDBJ whole genome shotgun (WGS) entry which is preliminary data.</text>
</comment>
<evidence type="ECO:0000313" key="3">
    <source>
        <dbReference type="Proteomes" id="UP000028702"/>
    </source>
</evidence>
<keyword evidence="1" id="KW-0732">Signal</keyword>
<dbReference type="EMBL" id="BBIO01000005">
    <property type="protein sequence ID" value="GAK44842.1"/>
    <property type="molecule type" value="Genomic_DNA"/>
</dbReference>
<organism evidence="2 3">
    <name type="scientific">Tepidicaulis marinus</name>
    <dbReference type="NCBI Taxonomy" id="1333998"/>
    <lineage>
        <taxon>Bacteria</taxon>
        <taxon>Pseudomonadati</taxon>
        <taxon>Pseudomonadota</taxon>
        <taxon>Alphaproteobacteria</taxon>
        <taxon>Hyphomicrobiales</taxon>
        <taxon>Parvibaculaceae</taxon>
        <taxon>Tepidicaulis</taxon>
    </lineage>
</organism>
<name>A0A081B9X4_9HYPH</name>